<evidence type="ECO:0000313" key="6">
    <source>
        <dbReference type="EMBL" id="TQJ10942.1"/>
    </source>
</evidence>
<keyword evidence="7" id="KW-1185">Reference proteome</keyword>
<dbReference type="Pfam" id="PF08501">
    <property type="entry name" value="Shikimate_dh_N"/>
    <property type="match status" value="1"/>
</dbReference>
<dbReference type="SUPFAM" id="SSF51735">
    <property type="entry name" value="NAD(P)-binding Rossmann-fold domains"/>
    <property type="match status" value="1"/>
</dbReference>
<dbReference type="InterPro" id="IPR022893">
    <property type="entry name" value="Shikimate_DH_fam"/>
</dbReference>
<gene>
    <name evidence="6" type="ORF">FB458_4086</name>
</gene>
<organism evidence="6 7">
    <name type="scientific">Lapillicoccus jejuensis</name>
    <dbReference type="NCBI Taxonomy" id="402171"/>
    <lineage>
        <taxon>Bacteria</taxon>
        <taxon>Bacillati</taxon>
        <taxon>Actinomycetota</taxon>
        <taxon>Actinomycetes</taxon>
        <taxon>Micrococcales</taxon>
        <taxon>Intrasporangiaceae</taxon>
        <taxon>Lapillicoccus</taxon>
    </lineage>
</organism>
<comment type="pathway">
    <text evidence="1">Metabolic intermediate biosynthesis; chorismate biosynthesis; chorismate from D-erythrose 4-phosphate and phosphoenolpyruvate: step 4/7.</text>
</comment>
<dbReference type="Proteomes" id="UP000317893">
    <property type="component" value="Unassembled WGS sequence"/>
</dbReference>
<dbReference type="GO" id="GO:0009423">
    <property type="term" value="P:chorismate biosynthetic process"/>
    <property type="evidence" value="ECO:0007669"/>
    <property type="project" value="TreeGrafter"/>
</dbReference>
<reference evidence="6 7" key="1">
    <citation type="submission" date="2019-06" db="EMBL/GenBank/DDBJ databases">
        <title>Sequencing the genomes of 1000 actinobacteria strains.</title>
        <authorList>
            <person name="Klenk H.-P."/>
        </authorList>
    </citation>
    <scope>NUCLEOTIDE SEQUENCE [LARGE SCALE GENOMIC DNA]</scope>
    <source>
        <strain evidence="6 7">DSM 18607</strain>
    </source>
</reference>
<evidence type="ECO:0000256" key="2">
    <source>
        <dbReference type="ARBA" id="ARBA00023141"/>
    </source>
</evidence>
<dbReference type="PANTHER" id="PTHR21089:SF1">
    <property type="entry name" value="BIFUNCTIONAL 3-DEHYDROQUINATE DEHYDRATASE_SHIKIMATE DEHYDROGENASE, CHLOROPLASTIC"/>
    <property type="match status" value="1"/>
</dbReference>
<dbReference type="GO" id="GO:0009073">
    <property type="term" value="P:aromatic amino acid family biosynthetic process"/>
    <property type="evidence" value="ECO:0007669"/>
    <property type="project" value="UniProtKB-KW"/>
</dbReference>
<dbReference type="InterPro" id="IPR041121">
    <property type="entry name" value="SDH_C"/>
</dbReference>
<dbReference type="GO" id="GO:0004764">
    <property type="term" value="F:shikimate 3-dehydrogenase (NADP+) activity"/>
    <property type="evidence" value="ECO:0007669"/>
    <property type="project" value="InterPro"/>
</dbReference>
<name>A0A542E6H9_9MICO</name>
<dbReference type="SUPFAM" id="SSF53223">
    <property type="entry name" value="Aminoacid dehydrogenase-like, N-terminal domain"/>
    <property type="match status" value="1"/>
</dbReference>
<evidence type="ECO:0000313" key="7">
    <source>
        <dbReference type="Proteomes" id="UP000317893"/>
    </source>
</evidence>
<dbReference type="InterPro" id="IPR036291">
    <property type="entry name" value="NAD(P)-bd_dom_sf"/>
</dbReference>
<evidence type="ECO:0000259" key="5">
    <source>
        <dbReference type="Pfam" id="PF18317"/>
    </source>
</evidence>
<accession>A0A542E6H9</accession>
<dbReference type="InterPro" id="IPR013708">
    <property type="entry name" value="Shikimate_DH-bd_N"/>
</dbReference>
<dbReference type="GO" id="GO:0050661">
    <property type="term" value="F:NADP binding"/>
    <property type="evidence" value="ECO:0007669"/>
    <property type="project" value="TreeGrafter"/>
</dbReference>
<dbReference type="GO" id="GO:0005829">
    <property type="term" value="C:cytosol"/>
    <property type="evidence" value="ECO:0007669"/>
    <property type="project" value="TreeGrafter"/>
</dbReference>
<feature type="domain" description="SDH C-terminal" evidence="5">
    <location>
        <begin position="255"/>
        <end position="284"/>
    </location>
</feature>
<keyword evidence="2" id="KW-0028">Amino-acid biosynthesis</keyword>
<dbReference type="Pfam" id="PF18317">
    <property type="entry name" value="SDH_C"/>
    <property type="match status" value="1"/>
</dbReference>
<keyword evidence="2" id="KW-0057">Aromatic amino acid biosynthesis</keyword>
<dbReference type="GO" id="GO:0019632">
    <property type="term" value="P:shikimate metabolic process"/>
    <property type="evidence" value="ECO:0007669"/>
    <property type="project" value="TreeGrafter"/>
</dbReference>
<feature type="domain" description="Shikimate dehydrogenase substrate binding N-terminal" evidence="4">
    <location>
        <begin position="29"/>
        <end position="111"/>
    </location>
</feature>
<feature type="region of interest" description="Disordered" evidence="3">
    <location>
        <begin position="1"/>
        <end position="30"/>
    </location>
</feature>
<dbReference type="PANTHER" id="PTHR21089">
    <property type="entry name" value="SHIKIMATE DEHYDROGENASE"/>
    <property type="match status" value="1"/>
</dbReference>
<dbReference type="InterPro" id="IPR046346">
    <property type="entry name" value="Aminoacid_DH-like_N_sf"/>
</dbReference>
<comment type="caution">
    <text evidence="6">The sequence shown here is derived from an EMBL/GenBank/DDBJ whole genome shotgun (WGS) entry which is preliminary data.</text>
</comment>
<dbReference type="Gene3D" id="3.40.50.720">
    <property type="entry name" value="NAD(P)-binding Rossmann-like Domain"/>
    <property type="match status" value="1"/>
</dbReference>
<evidence type="ECO:0000256" key="1">
    <source>
        <dbReference type="ARBA" id="ARBA00004871"/>
    </source>
</evidence>
<proteinExistence type="predicted"/>
<dbReference type="EMBL" id="VFMN01000001">
    <property type="protein sequence ID" value="TQJ10942.1"/>
    <property type="molecule type" value="Genomic_DNA"/>
</dbReference>
<sequence>MVLAEPGQVLSEPPAGPTTGPTGGRRAGVLGSPVAHSLSPVLHRAAYDALHLTGWTYDAARVEADGLEAHLAGLGPQWVGLSLTMPLKEAALALADETSDLARATGAANTLVRRADGSWSADNTDVHGLVAALGEAGVTRLEELLVLGSGATARAAVAAAAALGARRVRFMVRAEARPETVAQARAAGLEVATTGPGRWPATVEAVVSTVPPAATADWVAGLPAGGTAALDAVYGDGDTPLLAAARARGWAALPGTLMLLHQGARQVELMTGRPAPLEAMRAALAAATGHALAPTAR</sequence>
<dbReference type="AlphaFoldDB" id="A0A542E6H9"/>
<evidence type="ECO:0000259" key="4">
    <source>
        <dbReference type="Pfam" id="PF08501"/>
    </source>
</evidence>
<evidence type="ECO:0000256" key="3">
    <source>
        <dbReference type="SAM" id="MobiDB-lite"/>
    </source>
</evidence>
<protein>
    <submittedName>
        <fullName evidence="6">Shikimate dehydrogenase</fullName>
    </submittedName>
</protein>
<dbReference type="NCBIfam" id="NF001311">
    <property type="entry name" value="PRK00258.1-3"/>
    <property type="match status" value="1"/>
</dbReference>
<dbReference type="Gene3D" id="3.40.50.10860">
    <property type="entry name" value="Leucine Dehydrogenase, chain A, domain 1"/>
    <property type="match status" value="1"/>
</dbReference>